<proteinExistence type="predicted"/>
<sequence length="183" mass="20707">MLSKDFLKALTLVVVLCHFYTGSGKGWLRWHVWGVHFGGGGVDVRCGGVSPSLMFHRGWYVGGVTWGCWREMLDDSLMMHVKMDLLKIKEISAFTEKPTRKRGDLPVNVIHKISDGKLITRPYGEAVLLELAENQVFLPNRVTNIIKPNIDQFASRKYGLKFIREKVLQSQPKPAAISEIVEL</sequence>
<keyword evidence="2" id="KW-1185">Reference proteome</keyword>
<gene>
    <name evidence="1" type="ORF">HHI36_016957</name>
</gene>
<accession>A0ABD2NM76</accession>
<protein>
    <submittedName>
        <fullName evidence="1">Uncharacterized protein</fullName>
    </submittedName>
</protein>
<organism evidence="1 2">
    <name type="scientific">Cryptolaemus montrouzieri</name>
    <dbReference type="NCBI Taxonomy" id="559131"/>
    <lineage>
        <taxon>Eukaryota</taxon>
        <taxon>Metazoa</taxon>
        <taxon>Ecdysozoa</taxon>
        <taxon>Arthropoda</taxon>
        <taxon>Hexapoda</taxon>
        <taxon>Insecta</taxon>
        <taxon>Pterygota</taxon>
        <taxon>Neoptera</taxon>
        <taxon>Endopterygota</taxon>
        <taxon>Coleoptera</taxon>
        <taxon>Polyphaga</taxon>
        <taxon>Cucujiformia</taxon>
        <taxon>Coccinelloidea</taxon>
        <taxon>Coccinellidae</taxon>
        <taxon>Scymninae</taxon>
        <taxon>Scymnini</taxon>
        <taxon>Cryptolaemus</taxon>
    </lineage>
</organism>
<evidence type="ECO:0000313" key="2">
    <source>
        <dbReference type="Proteomes" id="UP001516400"/>
    </source>
</evidence>
<evidence type="ECO:0000313" key="1">
    <source>
        <dbReference type="EMBL" id="KAL3279446.1"/>
    </source>
</evidence>
<dbReference type="Proteomes" id="UP001516400">
    <property type="component" value="Unassembled WGS sequence"/>
</dbReference>
<dbReference type="AlphaFoldDB" id="A0ABD2NM76"/>
<comment type="caution">
    <text evidence="1">The sequence shown here is derived from an EMBL/GenBank/DDBJ whole genome shotgun (WGS) entry which is preliminary data.</text>
</comment>
<dbReference type="EMBL" id="JABFTP020000124">
    <property type="protein sequence ID" value="KAL3279446.1"/>
    <property type="molecule type" value="Genomic_DNA"/>
</dbReference>
<reference evidence="1 2" key="1">
    <citation type="journal article" date="2021" name="BMC Biol.">
        <title>Horizontally acquired antibacterial genes associated with adaptive radiation of ladybird beetles.</title>
        <authorList>
            <person name="Li H.S."/>
            <person name="Tang X.F."/>
            <person name="Huang Y.H."/>
            <person name="Xu Z.Y."/>
            <person name="Chen M.L."/>
            <person name="Du X.Y."/>
            <person name="Qiu B.Y."/>
            <person name="Chen P.T."/>
            <person name="Zhang W."/>
            <person name="Slipinski A."/>
            <person name="Escalona H.E."/>
            <person name="Waterhouse R.M."/>
            <person name="Zwick A."/>
            <person name="Pang H."/>
        </authorList>
    </citation>
    <scope>NUCLEOTIDE SEQUENCE [LARGE SCALE GENOMIC DNA]</scope>
    <source>
        <strain evidence="1">SYSU2018</strain>
    </source>
</reference>
<name>A0ABD2NM76_9CUCU</name>